<evidence type="ECO:0000313" key="2">
    <source>
        <dbReference type="EMBL" id="EHL78673.1"/>
    </source>
</evidence>
<protein>
    <submittedName>
        <fullName evidence="2">Uncharacterized protein</fullName>
    </submittedName>
</protein>
<dbReference type="HOGENOM" id="CLU_1674443_0_0_9"/>
<keyword evidence="1" id="KW-0472">Membrane</keyword>
<feature type="transmembrane region" description="Helical" evidence="1">
    <location>
        <begin position="90"/>
        <end position="115"/>
    </location>
</feature>
<keyword evidence="1" id="KW-1133">Transmembrane helix</keyword>
<name>G9QJK4_9BACI</name>
<feature type="transmembrane region" description="Helical" evidence="1">
    <location>
        <begin position="20"/>
        <end position="39"/>
    </location>
</feature>
<evidence type="ECO:0000313" key="3">
    <source>
        <dbReference type="Proteomes" id="UP000011747"/>
    </source>
</evidence>
<gene>
    <name evidence="2" type="ORF">HMPREF1015_01887</name>
</gene>
<comment type="caution">
    <text evidence="2">The sequence shown here is derived from an EMBL/GenBank/DDBJ whole genome shotgun (WGS) entry which is preliminary data.</text>
</comment>
<proteinExistence type="predicted"/>
<dbReference type="EMBL" id="ACWF01000060">
    <property type="protein sequence ID" value="EHL78673.1"/>
    <property type="molecule type" value="Genomic_DNA"/>
</dbReference>
<keyword evidence="3" id="KW-1185">Reference proteome</keyword>
<feature type="transmembrane region" description="Helical" evidence="1">
    <location>
        <begin position="127"/>
        <end position="153"/>
    </location>
</feature>
<dbReference type="Proteomes" id="UP000011747">
    <property type="component" value="Unassembled WGS sequence"/>
</dbReference>
<dbReference type="AlphaFoldDB" id="G9QJK4"/>
<sequence>MKKYLLLLIPIFYYKNSILHFSLEDVLNLMVVVICLDFLLKRTNLQHVFHWGIAICFVFYFCVLYDHSLFNTFNGIPLRGIIEEISINPSLISALYQIFGNVFLLMPFAFSMLYFKWVKSYRRAIGYSMICALTIESIQFLQNVYLLFVLSWIKKKR</sequence>
<reference evidence="2 3" key="1">
    <citation type="submission" date="2011-09" db="EMBL/GenBank/DDBJ databases">
        <title>The Genome Sequence of Bacillus smithii 7_3_47FAA.</title>
        <authorList>
            <consortium name="The Broad Institute Genome Sequencing Platform"/>
            <person name="Earl A."/>
            <person name="Ward D."/>
            <person name="Feldgarden M."/>
            <person name="Gevers D."/>
            <person name="Daigneault M."/>
            <person name="Strauss J."/>
            <person name="Allen-Vercoe E."/>
            <person name="Young S.K."/>
            <person name="Zeng Q."/>
            <person name="Gargeya S."/>
            <person name="Fitzgerald M."/>
            <person name="Haas B."/>
            <person name="Abouelleil A."/>
            <person name="Alvarado L."/>
            <person name="Arachchi H.M."/>
            <person name="Berlin A."/>
            <person name="Brown A."/>
            <person name="Chapman S.B."/>
            <person name="Chen Z."/>
            <person name="Dunbar C."/>
            <person name="Freedman E."/>
            <person name="Gearin G."/>
            <person name="Goldberg J."/>
            <person name="Griggs A."/>
            <person name="Gujja S."/>
            <person name="Heiman D."/>
            <person name="Howarth C."/>
            <person name="Larson L."/>
            <person name="Lui A."/>
            <person name="MacDonald P.J.P."/>
            <person name="Montmayeur A."/>
            <person name="Murphy C."/>
            <person name="Neiman D."/>
            <person name="Pearson M."/>
            <person name="Priest M."/>
            <person name="Roberts A."/>
            <person name="Saif S."/>
            <person name="Shea T."/>
            <person name="Shenoy N."/>
            <person name="Sisk P."/>
            <person name="Stolte C."/>
            <person name="Sykes S."/>
            <person name="Wortman J."/>
            <person name="Nusbaum C."/>
            <person name="Birren B."/>
        </authorList>
    </citation>
    <scope>NUCLEOTIDE SEQUENCE [LARGE SCALE GENOMIC DNA]</scope>
    <source>
        <strain evidence="2 3">7_3_47FAA</strain>
    </source>
</reference>
<dbReference type="RefSeq" id="WP_003353474.1">
    <property type="nucleotide sequence ID" value="NZ_JH414747.1"/>
</dbReference>
<keyword evidence="1" id="KW-0812">Transmembrane</keyword>
<organism evidence="2 3">
    <name type="scientific">Bacillus smithii 7_3_47FAA</name>
    <dbReference type="NCBI Taxonomy" id="665952"/>
    <lineage>
        <taxon>Bacteria</taxon>
        <taxon>Bacillati</taxon>
        <taxon>Bacillota</taxon>
        <taxon>Bacilli</taxon>
        <taxon>Bacillales</taxon>
        <taxon>Bacillaceae</taxon>
        <taxon>Bacillus</taxon>
    </lineage>
</organism>
<feature type="transmembrane region" description="Helical" evidence="1">
    <location>
        <begin position="51"/>
        <end position="70"/>
    </location>
</feature>
<dbReference type="PATRIC" id="fig|665952.3.peg.1171"/>
<evidence type="ECO:0000256" key="1">
    <source>
        <dbReference type="SAM" id="Phobius"/>
    </source>
</evidence>
<accession>G9QJK4</accession>